<dbReference type="InterPro" id="IPR025432">
    <property type="entry name" value="YhfH-like"/>
</dbReference>
<sequence>MAQNKLEVVQETAKIQCAECGQWIENEVESYLMECDRCLAKRDE</sequence>
<gene>
    <name evidence="1" type="ORF">HNR53_004121</name>
</gene>
<accession>A0A7X0HXJ2</accession>
<dbReference type="Pfam" id="PF14149">
    <property type="entry name" value="YhfH"/>
    <property type="match status" value="1"/>
</dbReference>
<organism evidence="1 2">
    <name type="scientific">Bacillus benzoevorans</name>
    <dbReference type="NCBI Taxonomy" id="1456"/>
    <lineage>
        <taxon>Bacteria</taxon>
        <taxon>Bacillati</taxon>
        <taxon>Bacillota</taxon>
        <taxon>Bacilli</taxon>
        <taxon>Bacillales</taxon>
        <taxon>Bacillaceae</taxon>
        <taxon>Bacillus</taxon>
    </lineage>
</organism>
<reference evidence="1 2" key="1">
    <citation type="submission" date="2020-08" db="EMBL/GenBank/DDBJ databases">
        <title>Genomic Encyclopedia of Type Strains, Phase IV (KMG-IV): sequencing the most valuable type-strain genomes for metagenomic binning, comparative biology and taxonomic classification.</title>
        <authorList>
            <person name="Goeker M."/>
        </authorList>
    </citation>
    <scope>NUCLEOTIDE SEQUENCE [LARGE SCALE GENOMIC DNA]</scope>
    <source>
        <strain evidence="1 2">DSM 5391</strain>
    </source>
</reference>
<evidence type="ECO:0000313" key="1">
    <source>
        <dbReference type="EMBL" id="MBB6447441.1"/>
    </source>
</evidence>
<dbReference type="EMBL" id="JACHGK010000021">
    <property type="protein sequence ID" value="MBB6447441.1"/>
    <property type="molecule type" value="Genomic_DNA"/>
</dbReference>
<dbReference type="Proteomes" id="UP000531594">
    <property type="component" value="Unassembled WGS sequence"/>
</dbReference>
<name>A0A7X0HXJ2_9BACI</name>
<dbReference type="RefSeq" id="WP_184529389.1">
    <property type="nucleotide sequence ID" value="NZ_JACHGK010000021.1"/>
</dbReference>
<proteinExistence type="predicted"/>
<protein>
    <submittedName>
        <fullName evidence="1">Zn finger protein HypA/HybF involved in hydrogenase expression</fullName>
    </submittedName>
</protein>
<keyword evidence="2" id="KW-1185">Reference proteome</keyword>
<evidence type="ECO:0000313" key="2">
    <source>
        <dbReference type="Proteomes" id="UP000531594"/>
    </source>
</evidence>
<dbReference type="AlphaFoldDB" id="A0A7X0HXJ2"/>
<comment type="caution">
    <text evidence="1">The sequence shown here is derived from an EMBL/GenBank/DDBJ whole genome shotgun (WGS) entry which is preliminary data.</text>
</comment>